<sequence length="151" mass="17705">MTTLGYLEHVSEDAETHPSRLIRCKRCYANLFVGDSYLKYQSDGKKLYIRFKDLINEEESELVKEIEYHCNNCQVLIGFQIKEKPKNNELGDFLGGLFNIENDINMNLQKYQNSLNEDHELIDGLNQISFEDKVSEHRILLRNCSTSFLNY</sequence>
<organism evidence="1 2">
    <name type="scientific">Hyphopichia burtonii NRRL Y-1933</name>
    <dbReference type="NCBI Taxonomy" id="984485"/>
    <lineage>
        <taxon>Eukaryota</taxon>
        <taxon>Fungi</taxon>
        <taxon>Dikarya</taxon>
        <taxon>Ascomycota</taxon>
        <taxon>Saccharomycotina</taxon>
        <taxon>Pichiomycetes</taxon>
        <taxon>Debaryomycetaceae</taxon>
        <taxon>Hyphopichia</taxon>
    </lineage>
</organism>
<gene>
    <name evidence="1" type="ORF">HYPBUDRAFT_5793</name>
</gene>
<dbReference type="EMBL" id="KV454540">
    <property type="protein sequence ID" value="ODV67971.1"/>
    <property type="molecule type" value="Genomic_DNA"/>
</dbReference>
<proteinExistence type="predicted"/>
<dbReference type="AlphaFoldDB" id="A0A1E4RL92"/>
<dbReference type="RefSeq" id="XP_020077038.1">
    <property type="nucleotide sequence ID" value="XM_020223522.1"/>
</dbReference>
<dbReference type="GeneID" id="30998071"/>
<dbReference type="Proteomes" id="UP000095085">
    <property type="component" value="Unassembled WGS sequence"/>
</dbReference>
<evidence type="ECO:0000313" key="1">
    <source>
        <dbReference type="EMBL" id="ODV67971.1"/>
    </source>
</evidence>
<protein>
    <submittedName>
        <fullName evidence="1">Uncharacterized protein</fullName>
    </submittedName>
</protein>
<keyword evidence="2" id="KW-1185">Reference proteome</keyword>
<accession>A0A1E4RL92</accession>
<evidence type="ECO:0000313" key="2">
    <source>
        <dbReference type="Proteomes" id="UP000095085"/>
    </source>
</evidence>
<name>A0A1E4RL92_9ASCO</name>
<reference evidence="2" key="1">
    <citation type="submission" date="2016-05" db="EMBL/GenBank/DDBJ databases">
        <title>Comparative genomics of biotechnologically important yeasts.</title>
        <authorList>
            <consortium name="DOE Joint Genome Institute"/>
            <person name="Riley R."/>
            <person name="Haridas S."/>
            <person name="Wolfe K.H."/>
            <person name="Lopes M.R."/>
            <person name="Hittinger C.T."/>
            <person name="Goker M."/>
            <person name="Salamov A."/>
            <person name="Wisecaver J."/>
            <person name="Long T.M."/>
            <person name="Aerts A.L."/>
            <person name="Barry K."/>
            <person name="Choi C."/>
            <person name="Clum A."/>
            <person name="Coughlan A.Y."/>
            <person name="Deshpande S."/>
            <person name="Douglass A.P."/>
            <person name="Hanson S.J."/>
            <person name="Klenk H.-P."/>
            <person name="Labutti K."/>
            <person name="Lapidus A."/>
            <person name="Lindquist E."/>
            <person name="Lipzen A."/>
            <person name="Meier-Kolthoff J.P."/>
            <person name="Ohm R.A."/>
            <person name="Otillar R.P."/>
            <person name="Pangilinan J."/>
            <person name="Peng Y."/>
            <person name="Rokas A."/>
            <person name="Rosa C.A."/>
            <person name="Scheuner C."/>
            <person name="Sibirny A.A."/>
            <person name="Slot J.C."/>
            <person name="Stielow J.B."/>
            <person name="Sun H."/>
            <person name="Kurtzman C.P."/>
            <person name="Blackwell M."/>
            <person name="Grigoriev I.V."/>
            <person name="Jeffries T.W."/>
        </authorList>
    </citation>
    <scope>NUCLEOTIDE SEQUENCE [LARGE SCALE GENOMIC DNA]</scope>
    <source>
        <strain evidence="2">NRRL Y-1933</strain>
    </source>
</reference>